<name>A0AC35UE57_9BILA</name>
<dbReference type="WBParaSite" id="RSKR_0001033266.1">
    <property type="protein sequence ID" value="RSKR_0001033266.1"/>
    <property type="gene ID" value="RSKR_0001033266"/>
</dbReference>
<evidence type="ECO:0000313" key="1">
    <source>
        <dbReference type="Proteomes" id="UP000095286"/>
    </source>
</evidence>
<organism evidence="1 2">
    <name type="scientific">Rhabditophanes sp. KR3021</name>
    <dbReference type="NCBI Taxonomy" id="114890"/>
    <lineage>
        <taxon>Eukaryota</taxon>
        <taxon>Metazoa</taxon>
        <taxon>Ecdysozoa</taxon>
        <taxon>Nematoda</taxon>
        <taxon>Chromadorea</taxon>
        <taxon>Rhabditida</taxon>
        <taxon>Tylenchina</taxon>
        <taxon>Panagrolaimomorpha</taxon>
        <taxon>Strongyloidoidea</taxon>
        <taxon>Alloionematidae</taxon>
        <taxon>Rhabditophanes</taxon>
    </lineage>
</organism>
<evidence type="ECO:0000313" key="2">
    <source>
        <dbReference type="WBParaSite" id="RSKR_0001033266.1"/>
    </source>
</evidence>
<sequence>MENVTIKASAKDIINTNVKETFDTNIKEKVKGTCLVCDKPNFEIHYKNINACRVCYVQFRRNFILKNEKMENIVFNFQSNVSIINIIFLGRNFAASNEYLPVLKKGLISFENFEKRMQLETKEDTCVPELLNFCHDTKYLQRFLINTARMLMDLPEFAILIKQEKWKLFNHFWGSFFVLLKFYNLTNNENKNIFSTDKQSNDKSSINACKLYLPICEYLEKNIYFPMQKLILNKKEITWMILQMLYANTNFSEIMNGGFSCSKRELRILRIIKKIKVVCEEQKFFLF</sequence>
<protein>
    <submittedName>
        <fullName evidence="2">NR LBD domain-containing protein</fullName>
    </submittedName>
</protein>
<accession>A0AC35UE57</accession>
<reference evidence="2" key="1">
    <citation type="submission" date="2016-11" db="UniProtKB">
        <authorList>
            <consortium name="WormBaseParasite"/>
        </authorList>
    </citation>
    <scope>IDENTIFICATION</scope>
    <source>
        <strain evidence="2">KR3021</strain>
    </source>
</reference>
<proteinExistence type="predicted"/>
<dbReference type="Proteomes" id="UP000095286">
    <property type="component" value="Unplaced"/>
</dbReference>